<evidence type="ECO:0000313" key="8">
    <source>
        <dbReference type="EMBL" id="MED6168055.1"/>
    </source>
</evidence>
<dbReference type="PANTHER" id="PTHR33248">
    <property type="entry name" value="ZINC ION-BINDING PROTEIN"/>
    <property type="match status" value="1"/>
</dbReference>
<keyword evidence="6" id="KW-1133">Transmembrane helix</keyword>
<gene>
    <name evidence="8" type="ORF">PIB30_008405</name>
</gene>
<evidence type="ECO:0000256" key="3">
    <source>
        <dbReference type="ARBA" id="ARBA00022833"/>
    </source>
</evidence>
<evidence type="ECO:0000313" key="9">
    <source>
        <dbReference type="Proteomes" id="UP001341840"/>
    </source>
</evidence>
<name>A0ABU6V5L4_9FABA</name>
<dbReference type="PROSITE" id="PS51999">
    <property type="entry name" value="ZF_GRF"/>
    <property type="match status" value="1"/>
</dbReference>
<keyword evidence="9" id="KW-1185">Reference proteome</keyword>
<dbReference type="InterPro" id="IPR010666">
    <property type="entry name" value="Znf_GRF"/>
</dbReference>
<feature type="domain" description="GRF-type" evidence="7">
    <location>
        <begin position="21"/>
        <end position="63"/>
    </location>
</feature>
<evidence type="ECO:0000256" key="1">
    <source>
        <dbReference type="ARBA" id="ARBA00022723"/>
    </source>
</evidence>
<feature type="coiled-coil region" evidence="5">
    <location>
        <begin position="64"/>
        <end position="91"/>
    </location>
</feature>
<keyword evidence="6" id="KW-0812">Transmembrane</keyword>
<protein>
    <recommendedName>
        <fullName evidence="7">GRF-type domain-containing protein</fullName>
    </recommendedName>
</protein>
<dbReference type="Pfam" id="PF06839">
    <property type="entry name" value="Zn_ribbon_GRF"/>
    <property type="match status" value="1"/>
</dbReference>
<feature type="transmembrane region" description="Helical" evidence="6">
    <location>
        <begin position="94"/>
        <end position="113"/>
    </location>
</feature>
<evidence type="ECO:0000256" key="4">
    <source>
        <dbReference type="PROSITE-ProRule" id="PRU01343"/>
    </source>
</evidence>
<keyword evidence="6" id="KW-0472">Membrane</keyword>
<keyword evidence="2 4" id="KW-0863">Zinc-finger</keyword>
<organism evidence="8 9">
    <name type="scientific">Stylosanthes scabra</name>
    <dbReference type="NCBI Taxonomy" id="79078"/>
    <lineage>
        <taxon>Eukaryota</taxon>
        <taxon>Viridiplantae</taxon>
        <taxon>Streptophyta</taxon>
        <taxon>Embryophyta</taxon>
        <taxon>Tracheophyta</taxon>
        <taxon>Spermatophyta</taxon>
        <taxon>Magnoliopsida</taxon>
        <taxon>eudicotyledons</taxon>
        <taxon>Gunneridae</taxon>
        <taxon>Pentapetalae</taxon>
        <taxon>rosids</taxon>
        <taxon>fabids</taxon>
        <taxon>Fabales</taxon>
        <taxon>Fabaceae</taxon>
        <taxon>Papilionoideae</taxon>
        <taxon>50 kb inversion clade</taxon>
        <taxon>dalbergioids sensu lato</taxon>
        <taxon>Dalbergieae</taxon>
        <taxon>Pterocarpus clade</taxon>
        <taxon>Stylosanthes</taxon>
    </lineage>
</organism>
<sequence>MLDFENFRCSHRSSKWNAPFCGHGMKALLRVSRTKENPGRRFWGCPRYEVKESCGFFDWADVVSEEEDAEKAKLRKKVRSLKLKLKKAEMKMKVAVVVGMIECVLLMLLWFYYSATNRMLCP</sequence>
<proteinExistence type="predicted"/>
<evidence type="ECO:0000256" key="6">
    <source>
        <dbReference type="SAM" id="Phobius"/>
    </source>
</evidence>
<keyword evidence="3" id="KW-0862">Zinc</keyword>
<reference evidence="8 9" key="1">
    <citation type="journal article" date="2023" name="Plants (Basel)">
        <title>Bridging the Gap: Combining Genomics and Transcriptomics Approaches to Understand Stylosanthes scabra, an Orphan Legume from the Brazilian Caatinga.</title>
        <authorList>
            <person name="Ferreira-Neto J.R.C."/>
            <person name="da Silva M.D."/>
            <person name="Binneck E."/>
            <person name="de Melo N.F."/>
            <person name="da Silva R.H."/>
            <person name="de Melo A.L.T.M."/>
            <person name="Pandolfi V."/>
            <person name="Bustamante F.O."/>
            <person name="Brasileiro-Vidal A.C."/>
            <person name="Benko-Iseppon A.M."/>
        </authorList>
    </citation>
    <scope>NUCLEOTIDE SEQUENCE [LARGE SCALE GENOMIC DNA]</scope>
    <source>
        <tissue evidence="8">Leaves</tissue>
    </source>
</reference>
<accession>A0ABU6V5L4</accession>
<dbReference type="Proteomes" id="UP001341840">
    <property type="component" value="Unassembled WGS sequence"/>
</dbReference>
<evidence type="ECO:0000256" key="5">
    <source>
        <dbReference type="SAM" id="Coils"/>
    </source>
</evidence>
<comment type="caution">
    <text evidence="8">The sequence shown here is derived from an EMBL/GenBank/DDBJ whole genome shotgun (WGS) entry which is preliminary data.</text>
</comment>
<evidence type="ECO:0000259" key="7">
    <source>
        <dbReference type="PROSITE" id="PS51999"/>
    </source>
</evidence>
<keyword evidence="5" id="KW-0175">Coiled coil</keyword>
<keyword evidence="1" id="KW-0479">Metal-binding</keyword>
<evidence type="ECO:0000256" key="2">
    <source>
        <dbReference type="ARBA" id="ARBA00022771"/>
    </source>
</evidence>
<dbReference type="EMBL" id="JASCZI010151053">
    <property type="protein sequence ID" value="MED6168055.1"/>
    <property type="molecule type" value="Genomic_DNA"/>
</dbReference>